<feature type="domain" description="Histidine kinase/HSP90-like ATPase" evidence="1">
    <location>
        <begin position="37"/>
        <end position="135"/>
    </location>
</feature>
<dbReference type="Gene3D" id="3.30.565.10">
    <property type="entry name" value="Histidine kinase-like ATPase, C-terminal domain"/>
    <property type="match status" value="1"/>
</dbReference>
<protein>
    <submittedName>
        <fullName evidence="2">Anti-sigma regulatory factor</fullName>
    </submittedName>
</protein>
<evidence type="ECO:0000259" key="1">
    <source>
        <dbReference type="SMART" id="SM00387"/>
    </source>
</evidence>
<dbReference type="SUPFAM" id="SSF55874">
    <property type="entry name" value="ATPase domain of HSP90 chaperone/DNA topoisomerase II/histidine kinase"/>
    <property type="match status" value="1"/>
</dbReference>
<dbReference type="RefSeq" id="WP_168061677.1">
    <property type="nucleotide sequence ID" value="NZ_VTOW01000003.1"/>
</dbReference>
<organism evidence="2 3">
    <name type="scientific">Candidatus Manganitrophus noduliformans</name>
    <dbReference type="NCBI Taxonomy" id="2606439"/>
    <lineage>
        <taxon>Bacteria</taxon>
        <taxon>Pseudomonadati</taxon>
        <taxon>Nitrospirota</taxon>
        <taxon>Nitrospiria</taxon>
        <taxon>Candidatus Troglogloeales</taxon>
        <taxon>Candidatus Manganitrophaceae</taxon>
        <taxon>Candidatus Manganitrophus</taxon>
    </lineage>
</organism>
<dbReference type="Pfam" id="PF02518">
    <property type="entry name" value="HATPase_c"/>
    <property type="match status" value="1"/>
</dbReference>
<sequence length="135" mass="14781">MVTVSRATRLSISNEVDLVRARQEVRVQAQALGFSLVDQTRITTAVSELIRNMMKYAGGGTMEIEGVRNGVRIGLRIICHDKGPGIPDIGLAMKEGYSTSNGLGYGLPGTKRLVDEFDIWSEVGKGTRVTISKWR</sequence>
<gene>
    <name evidence="2" type="ORF">MNODULE_15830</name>
</gene>
<dbReference type="EMBL" id="VTOW01000003">
    <property type="protein sequence ID" value="NKE72219.1"/>
    <property type="molecule type" value="Genomic_DNA"/>
</dbReference>
<accession>A0A7X6IC93</accession>
<dbReference type="InterPro" id="IPR003594">
    <property type="entry name" value="HATPase_dom"/>
</dbReference>
<reference evidence="2 3" key="1">
    <citation type="journal article" date="2020" name="Nature">
        <title>Bacterial chemolithoautotrophy via manganese oxidation.</title>
        <authorList>
            <person name="Yu H."/>
            <person name="Leadbetter J.R."/>
        </authorList>
    </citation>
    <scope>NUCLEOTIDE SEQUENCE [LARGE SCALE GENOMIC DNA]</scope>
    <source>
        <strain evidence="2 3">Mn-1</strain>
    </source>
</reference>
<name>A0A7X6IC93_9BACT</name>
<keyword evidence="3" id="KW-1185">Reference proteome</keyword>
<proteinExistence type="predicted"/>
<dbReference type="CDD" id="cd16934">
    <property type="entry name" value="HATPase_RsbT-like"/>
    <property type="match status" value="1"/>
</dbReference>
<dbReference type="Proteomes" id="UP000534783">
    <property type="component" value="Unassembled WGS sequence"/>
</dbReference>
<evidence type="ECO:0000313" key="2">
    <source>
        <dbReference type="EMBL" id="NKE72219.1"/>
    </source>
</evidence>
<dbReference type="InterPro" id="IPR036890">
    <property type="entry name" value="HATPase_C_sf"/>
</dbReference>
<comment type="caution">
    <text evidence="2">The sequence shown here is derived from an EMBL/GenBank/DDBJ whole genome shotgun (WGS) entry which is preliminary data.</text>
</comment>
<dbReference type="AlphaFoldDB" id="A0A7X6IC93"/>
<evidence type="ECO:0000313" key="3">
    <source>
        <dbReference type="Proteomes" id="UP000534783"/>
    </source>
</evidence>
<dbReference type="SMART" id="SM00387">
    <property type="entry name" value="HATPase_c"/>
    <property type="match status" value="1"/>
</dbReference>